<dbReference type="InterPro" id="IPR003331">
    <property type="entry name" value="UDP_GlcNAc_Epimerase_2_dom"/>
</dbReference>
<evidence type="ECO:0000256" key="4">
    <source>
        <dbReference type="RuleBase" id="RU003513"/>
    </source>
</evidence>
<dbReference type="GO" id="GO:0008761">
    <property type="term" value="F:UDP-N-acetylglucosamine 2-epimerase activity"/>
    <property type="evidence" value="ECO:0007669"/>
    <property type="project" value="UniProtKB-EC"/>
</dbReference>
<dbReference type="CDD" id="cd03786">
    <property type="entry name" value="GTB_UDP-GlcNAc_2-Epimerase"/>
    <property type="match status" value="1"/>
</dbReference>
<dbReference type="PANTHER" id="PTHR43174">
    <property type="entry name" value="UDP-N-ACETYLGLUCOSAMINE 2-EPIMERASE"/>
    <property type="match status" value="1"/>
</dbReference>
<dbReference type="EC" id="5.1.3.14" evidence="3"/>
<feature type="domain" description="UDP-N-acetylglucosamine 2-epimerase" evidence="5">
    <location>
        <begin position="24"/>
        <end position="366"/>
    </location>
</feature>
<comment type="similarity">
    <text evidence="2 4">Belongs to the UDP-N-acetylglucosamine 2-epimerase family.</text>
</comment>
<proteinExistence type="inferred from homology"/>
<name>A0A2H0BEZ0_UNCKA</name>
<dbReference type="Proteomes" id="UP000228495">
    <property type="component" value="Unassembled WGS sequence"/>
</dbReference>
<comment type="caution">
    <text evidence="6">The sequence shown here is derived from an EMBL/GenBank/DDBJ whole genome shotgun (WGS) entry which is preliminary data.</text>
</comment>
<dbReference type="NCBIfam" id="TIGR00236">
    <property type="entry name" value="wecB"/>
    <property type="match status" value="1"/>
</dbReference>
<dbReference type="EMBL" id="PCSU01000078">
    <property type="protein sequence ID" value="PIP56149.1"/>
    <property type="molecule type" value="Genomic_DNA"/>
</dbReference>
<evidence type="ECO:0000259" key="5">
    <source>
        <dbReference type="Pfam" id="PF02350"/>
    </source>
</evidence>
<dbReference type="PANTHER" id="PTHR43174:SF2">
    <property type="entry name" value="UDP-N-ACETYLGLUCOSAMINE 2-EPIMERASE"/>
    <property type="match status" value="1"/>
</dbReference>
<gene>
    <name evidence="6" type="ORF">COX05_04565</name>
</gene>
<dbReference type="FunFam" id="3.40.50.2000:FF:000043">
    <property type="entry name" value="UDP-N-acetylglucosamine 2-epimerase"/>
    <property type="match status" value="1"/>
</dbReference>
<sequence length="377" mass="42475">MGIKVISIFGTRPEAIKMAPVVLELNKHPEIESKVVVTGQHRELLDQVTSLFRLKVDYDLDVMKQQQTLTELSIRVLSGIEEILLKEKPDLVLVHGDTITAFVASLAAFYQKIPVGHVEAGLRTYDKYSPYPEEVNRQMIDIVADYYFAPTEFAADNLRKEGKDESRIFVTGNTVIDALLWVTMQDFPFINKELEKVDFDNNRVILLTTHRRENWGKTMEGIHEAVRQLVEEYDDVEVIFPVHPNPVVKQVAEKILGGHPRIHLLEPLEYRDMAMVEKLGCFVMTDSGGLQEEAPALDNPVLVLRDTTERPEGVAAGTLKLVGVNKEDILREARILLDDNDAFEAMADAKNPYGDGTASQQIVHAILQMDLGEKMSI</sequence>
<evidence type="ECO:0000313" key="7">
    <source>
        <dbReference type="Proteomes" id="UP000228495"/>
    </source>
</evidence>
<evidence type="ECO:0000313" key="6">
    <source>
        <dbReference type="EMBL" id="PIP56149.1"/>
    </source>
</evidence>
<protein>
    <recommendedName>
        <fullName evidence="3">UDP-N-acetylglucosamine 2-epimerase (non-hydrolyzing)</fullName>
        <ecNumber evidence="3">5.1.3.14</ecNumber>
    </recommendedName>
</protein>
<accession>A0A2H0BEZ0</accession>
<dbReference type="Gene3D" id="3.40.50.2000">
    <property type="entry name" value="Glycogen Phosphorylase B"/>
    <property type="match status" value="2"/>
</dbReference>
<dbReference type="SUPFAM" id="SSF53756">
    <property type="entry name" value="UDP-Glycosyltransferase/glycogen phosphorylase"/>
    <property type="match status" value="1"/>
</dbReference>
<keyword evidence="1 4" id="KW-0413">Isomerase</keyword>
<evidence type="ECO:0000256" key="3">
    <source>
        <dbReference type="ARBA" id="ARBA00038858"/>
    </source>
</evidence>
<evidence type="ECO:0000256" key="1">
    <source>
        <dbReference type="ARBA" id="ARBA00023235"/>
    </source>
</evidence>
<organism evidence="6 7">
    <name type="scientific">candidate division WWE3 bacterium CG22_combo_CG10-13_8_21_14_all_39_12</name>
    <dbReference type="NCBI Taxonomy" id="1975094"/>
    <lineage>
        <taxon>Bacteria</taxon>
        <taxon>Katanobacteria</taxon>
    </lineage>
</organism>
<reference evidence="6 7" key="1">
    <citation type="submission" date="2017-09" db="EMBL/GenBank/DDBJ databases">
        <title>Depth-based differentiation of microbial function through sediment-hosted aquifers and enrichment of novel symbionts in the deep terrestrial subsurface.</title>
        <authorList>
            <person name="Probst A.J."/>
            <person name="Ladd B."/>
            <person name="Jarett J.K."/>
            <person name="Geller-Mcgrath D.E."/>
            <person name="Sieber C.M."/>
            <person name="Emerson J.B."/>
            <person name="Anantharaman K."/>
            <person name="Thomas B.C."/>
            <person name="Malmstrom R."/>
            <person name="Stieglmeier M."/>
            <person name="Klingl A."/>
            <person name="Woyke T."/>
            <person name="Ryan C.M."/>
            <person name="Banfield J.F."/>
        </authorList>
    </citation>
    <scope>NUCLEOTIDE SEQUENCE [LARGE SCALE GENOMIC DNA]</scope>
    <source>
        <strain evidence="6">CG22_combo_CG10-13_8_21_14_all_39_12</strain>
    </source>
</reference>
<evidence type="ECO:0000256" key="2">
    <source>
        <dbReference type="ARBA" id="ARBA00038209"/>
    </source>
</evidence>
<dbReference type="Pfam" id="PF02350">
    <property type="entry name" value="Epimerase_2"/>
    <property type="match status" value="1"/>
</dbReference>
<dbReference type="AlphaFoldDB" id="A0A2H0BEZ0"/>
<dbReference type="InterPro" id="IPR029767">
    <property type="entry name" value="WecB-like"/>
</dbReference>